<evidence type="ECO:0000313" key="2">
    <source>
        <dbReference type="EMBL" id="KAF1832172.1"/>
    </source>
</evidence>
<reference evidence="2" key="1">
    <citation type="submission" date="2020-01" db="EMBL/GenBank/DDBJ databases">
        <authorList>
            <consortium name="DOE Joint Genome Institute"/>
            <person name="Haridas S."/>
            <person name="Albert R."/>
            <person name="Binder M."/>
            <person name="Bloem J."/>
            <person name="Labutti K."/>
            <person name="Salamov A."/>
            <person name="Andreopoulos B."/>
            <person name="Baker S.E."/>
            <person name="Barry K."/>
            <person name="Bills G."/>
            <person name="Bluhm B.H."/>
            <person name="Cannon C."/>
            <person name="Castanera R."/>
            <person name="Culley D.E."/>
            <person name="Daum C."/>
            <person name="Ezra D."/>
            <person name="Gonzalez J.B."/>
            <person name="Henrissat B."/>
            <person name="Kuo A."/>
            <person name="Liang C."/>
            <person name="Lipzen A."/>
            <person name="Lutzoni F."/>
            <person name="Magnuson J."/>
            <person name="Mondo S."/>
            <person name="Nolan M."/>
            <person name="Ohm R."/>
            <person name="Pangilinan J."/>
            <person name="Park H.-J."/>
            <person name="Ramirez L."/>
            <person name="Alfaro M."/>
            <person name="Sun H."/>
            <person name="Tritt A."/>
            <person name="Yoshinaga Y."/>
            <person name="Zwiers L.-H."/>
            <person name="Turgeon B.G."/>
            <person name="Goodwin S.B."/>
            <person name="Spatafora J.W."/>
            <person name="Crous P.W."/>
            <person name="Grigoriev I.V."/>
        </authorList>
    </citation>
    <scope>NUCLEOTIDE SEQUENCE</scope>
    <source>
        <strain evidence="2">P77</strain>
    </source>
</reference>
<evidence type="ECO:0000256" key="1">
    <source>
        <dbReference type="SAM" id="MobiDB-lite"/>
    </source>
</evidence>
<feature type="region of interest" description="Disordered" evidence="1">
    <location>
        <begin position="87"/>
        <end position="113"/>
    </location>
</feature>
<evidence type="ECO:0000313" key="3">
    <source>
        <dbReference type="Proteomes" id="UP000800040"/>
    </source>
</evidence>
<dbReference type="Proteomes" id="UP000800040">
    <property type="component" value="Unassembled WGS sequence"/>
</dbReference>
<sequence length="250" mass="27526">MGVVVCDLNNGAGERSVDVVRPLKPIARRLEEAPPDWRRVVEEREGCKSQPPSMKDLVECSSQLKSGQRTTPTLRQQMHYLDNTTATLSQAPNQAHGFTNTPTTRTSNDRQNLSTSGSWVALLAGRAMLPWDATPHDSFSAAREFQYGCWMQDANWAKRRSTIGTWAAEMTIKVAGLFPPKKSSGGCHALLMHDQPFPAPNCKLGQSQPRGERAVHHITSKRDNAADETLSSALELGCTPVDEDVCWGSR</sequence>
<name>A0A6A5KBE4_9PLEO</name>
<dbReference type="AlphaFoldDB" id="A0A6A5KBE4"/>
<protein>
    <submittedName>
        <fullName evidence="2">Uncharacterized protein</fullName>
    </submittedName>
</protein>
<accession>A0A6A5KBE4</accession>
<proteinExistence type="predicted"/>
<organism evidence="2 3">
    <name type="scientific">Decorospora gaudefroyi</name>
    <dbReference type="NCBI Taxonomy" id="184978"/>
    <lineage>
        <taxon>Eukaryota</taxon>
        <taxon>Fungi</taxon>
        <taxon>Dikarya</taxon>
        <taxon>Ascomycota</taxon>
        <taxon>Pezizomycotina</taxon>
        <taxon>Dothideomycetes</taxon>
        <taxon>Pleosporomycetidae</taxon>
        <taxon>Pleosporales</taxon>
        <taxon>Pleosporineae</taxon>
        <taxon>Pleosporaceae</taxon>
        <taxon>Decorospora</taxon>
    </lineage>
</organism>
<keyword evidence="3" id="KW-1185">Reference proteome</keyword>
<dbReference type="EMBL" id="ML975345">
    <property type="protein sequence ID" value="KAF1832172.1"/>
    <property type="molecule type" value="Genomic_DNA"/>
</dbReference>
<gene>
    <name evidence="2" type="ORF">BDW02DRAFT_581466</name>
</gene>